<sequence length="127" mass="13832">MFSSSKSFDVRNRNSLVAIETNMLHLLSTIFLSILIMDAASAECCRVICQPIHVLGYCGDCTQGVPFCGHGKCNALGCNCEGGCRRGPCNDFEYCMQYRSIEIEKRAARQRGGSVARNGNGTSDPPE</sequence>
<accession>A0A915K4Z4</accession>
<protein>
    <submittedName>
        <fullName evidence="3">Uncharacterized protein</fullName>
    </submittedName>
</protein>
<proteinExistence type="predicted"/>
<dbReference type="AlphaFoldDB" id="A0A915K4Z4"/>
<organism evidence="2 3">
    <name type="scientific">Romanomermis culicivorax</name>
    <name type="common">Nematode worm</name>
    <dbReference type="NCBI Taxonomy" id="13658"/>
    <lineage>
        <taxon>Eukaryota</taxon>
        <taxon>Metazoa</taxon>
        <taxon>Ecdysozoa</taxon>
        <taxon>Nematoda</taxon>
        <taxon>Enoplea</taxon>
        <taxon>Dorylaimia</taxon>
        <taxon>Mermithida</taxon>
        <taxon>Mermithoidea</taxon>
        <taxon>Mermithidae</taxon>
        <taxon>Romanomermis</taxon>
    </lineage>
</organism>
<feature type="region of interest" description="Disordered" evidence="1">
    <location>
        <begin position="107"/>
        <end position="127"/>
    </location>
</feature>
<evidence type="ECO:0000256" key="1">
    <source>
        <dbReference type="SAM" id="MobiDB-lite"/>
    </source>
</evidence>
<feature type="compositionally biased region" description="Polar residues" evidence="1">
    <location>
        <begin position="117"/>
        <end position="127"/>
    </location>
</feature>
<keyword evidence="2" id="KW-1185">Reference proteome</keyword>
<name>A0A915K4Z4_ROMCU</name>
<dbReference type="Proteomes" id="UP000887565">
    <property type="component" value="Unplaced"/>
</dbReference>
<evidence type="ECO:0000313" key="2">
    <source>
        <dbReference type="Proteomes" id="UP000887565"/>
    </source>
</evidence>
<dbReference type="Gene3D" id="3.30.70.2800">
    <property type="match status" value="1"/>
</dbReference>
<dbReference type="WBParaSite" id="nRc.2.0.1.t32920-RA">
    <property type="protein sequence ID" value="nRc.2.0.1.t32920-RA"/>
    <property type="gene ID" value="nRc.2.0.1.g32920"/>
</dbReference>
<reference evidence="3" key="1">
    <citation type="submission" date="2022-11" db="UniProtKB">
        <authorList>
            <consortium name="WormBaseParasite"/>
        </authorList>
    </citation>
    <scope>IDENTIFICATION</scope>
</reference>
<evidence type="ECO:0000313" key="3">
    <source>
        <dbReference type="WBParaSite" id="nRc.2.0.1.t32920-RA"/>
    </source>
</evidence>